<dbReference type="Proteomes" id="UP000053398">
    <property type="component" value="Unassembled WGS sequence"/>
</dbReference>
<name>A0A101QCZ8_STRCK</name>
<dbReference type="AlphaFoldDB" id="A0A101QCZ8"/>
<reference evidence="1 2" key="1">
    <citation type="submission" date="2015-10" db="EMBL/GenBank/DDBJ databases">
        <title>Draft genome sequence of Streptomyces corchorusii DSM 40340, type strain for the species Streptomyces corchorusii.</title>
        <authorList>
            <person name="Ruckert C."/>
            <person name="Winkler A."/>
            <person name="Kalinowski J."/>
            <person name="Kampfer P."/>
            <person name="Glaeser S."/>
        </authorList>
    </citation>
    <scope>NUCLEOTIDE SEQUENCE [LARGE SCALE GENOMIC DNA]</scope>
    <source>
        <strain evidence="1 2">DSM 40340</strain>
    </source>
</reference>
<sequence>MYTAKLSATAEASAVVRLALVVSCWKAGLGAKREQPHPVPFPALSAQPRGFCARVSVVPPTAVT</sequence>
<accession>A0A101QCZ8</accession>
<dbReference type="EMBL" id="LMWP01000016">
    <property type="protein sequence ID" value="KUN27694.1"/>
    <property type="molecule type" value="Genomic_DNA"/>
</dbReference>
<evidence type="ECO:0000313" key="1">
    <source>
        <dbReference type="EMBL" id="KUN27694.1"/>
    </source>
</evidence>
<keyword evidence="2" id="KW-1185">Reference proteome</keyword>
<protein>
    <submittedName>
        <fullName evidence="1">Uncharacterized protein</fullName>
    </submittedName>
</protein>
<gene>
    <name evidence="1" type="ORF">AQJ11_13775</name>
</gene>
<proteinExistence type="predicted"/>
<organism evidence="1 2">
    <name type="scientific">Streptomyces corchorusii</name>
    <name type="common">Streptomyces chibaensis</name>
    <dbReference type="NCBI Taxonomy" id="1903"/>
    <lineage>
        <taxon>Bacteria</taxon>
        <taxon>Bacillati</taxon>
        <taxon>Actinomycetota</taxon>
        <taxon>Actinomycetes</taxon>
        <taxon>Kitasatosporales</taxon>
        <taxon>Streptomycetaceae</taxon>
        <taxon>Streptomyces</taxon>
    </lineage>
</organism>
<evidence type="ECO:0000313" key="2">
    <source>
        <dbReference type="Proteomes" id="UP000053398"/>
    </source>
</evidence>
<comment type="caution">
    <text evidence="1">The sequence shown here is derived from an EMBL/GenBank/DDBJ whole genome shotgun (WGS) entry which is preliminary data.</text>
</comment>